<dbReference type="PROSITE" id="PS01245">
    <property type="entry name" value="RIO1"/>
    <property type="match status" value="1"/>
</dbReference>
<evidence type="ECO:0000259" key="13">
    <source>
        <dbReference type="SMART" id="SM00090"/>
    </source>
</evidence>
<dbReference type="GO" id="GO:0046872">
    <property type="term" value="F:metal ion binding"/>
    <property type="evidence" value="ECO:0007669"/>
    <property type="project" value="UniProtKB-KW"/>
</dbReference>
<keyword evidence="9" id="KW-0460">Magnesium</keyword>
<gene>
    <name evidence="14" type="ORF">J8273_5535</name>
</gene>
<accession>A0A8J6E8X5</accession>
<sequence>MDHDDVATRTKNRTRKDKADRATVDGVLDNRTRVRIQKLLTAHLSEEQREAGLSASLEGSISRGKEANVFLVKLPDEKYVCVKVYNTSILVFKDREVYVTGEHRFASSGYTKNPRTMVEMWCNKEMRNLLRLRRANLPVPQAFDVKKNVLLMELIPAHPIENPSTAALRLKDITWKCSTDSTKSPLVKAWLKTFRFVFLMYNAAGLVHGDLSEYNMLYGKDAKGRGEVYVIDVSQSVELDHNQAFDFLRRDIKNVTRYFQAQGVITPSSRAVFECITDPSHMVQTSPPSNKASYDEETLAKKEAAWQDAVGALHVKSSKLAVSMWQETNDAVRAGTYALDEVEEAVFMQQFIPRVLDDITDTGRQRRAMLAMLRAADDGEDSEGDDDEENDEDDGSCDSAESSDSDGAGGRHRDESVPDEEARYKRKDMTKEEWKAAKKAIKEERAEKRKDKVAKKDKKRAKTLSMRNRGK</sequence>
<dbReference type="InterPro" id="IPR051272">
    <property type="entry name" value="RIO-type_Ser/Thr_kinase"/>
</dbReference>
<evidence type="ECO:0000256" key="12">
    <source>
        <dbReference type="SAM" id="MobiDB-lite"/>
    </source>
</evidence>
<keyword evidence="15" id="KW-1185">Reference proteome</keyword>
<evidence type="ECO:0000256" key="10">
    <source>
        <dbReference type="ARBA" id="ARBA00047899"/>
    </source>
</evidence>
<evidence type="ECO:0000256" key="2">
    <source>
        <dbReference type="ARBA" id="ARBA00012513"/>
    </source>
</evidence>
<keyword evidence="3" id="KW-0723">Serine/threonine-protein kinase</keyword>
<evidence type="ECO:0000256" key="7">
    <source>
        <dbReference type="ARBA" id="ARBA00022777"/>
    </source>
</evidence>
<dbReference type="Gene3D" id="3.30.200.20">
    <property type="entry name" value="Phosphorylase Kinase, domain 1"/>
    <property type="match status" value="1"/>
</dbReference>
<dbReference type="Proteomes" id="UP000717585">
    <property type="component" value="Unassembled WGS sequence"/>
</dbReference>
<evidence type="ECO:0000256" key="9">
    <source>
        <dbReference type="ARBA" id="ARBA00022842"/>
    </source>
</evidence>
<feature type="domain" description="RIO kinase" evidence="13">
    <location>
        <begin position="17"/>
        <end position="278"/>
    </location>
</feature>
<feature type="region of interest" description="Disordered" evidence="12">
    <location>
        <begin position="1"/>
        <end position="20"/>
    </location>
</feature>
<feature type="compositionally biased region" description="Basic residues" evidence="12">
    <location>
        <begin position="451"/>
        <end position="471"/>
    </location>
</feature>
<feature type="region of interest" description="Disordered" evidence="12">
    <location>
        <begin position="374"/>
        <end position="471"/>
    </location>
</feature>
<dbReference type="InterPro" id="IPR000687">
    <property type="entry name" value="RIO_kinase"/>
</dbReference>
<comment type="catalytic activity">
    <reaction evidence="10">
        <text>L-threonyl-[protein] + ATP = O-phospho-L-threonyl-[protein] + ADP + H(+)</text>
        <dbReference type="Rhea" id="RHEA:46608"/>
        <dbReference type="Rhea" id="RHEA-COMP:11060"/>
        <dbReference type="Rhea" id="RHEA-COMP:11605"/>
        <dbReference type="ChEBI" id="CHEBI:15378"/>
        <dbReference type="ChEBI" id="CHEBI:30013"/>
        <dbReference type="ChEBI" id="CHEBI:30616"/>
        <dbReference type="ChEBI" id="CHEBI:61977"/>
        <dbReference type="ChEBI" id="CHEBI:456216"/>
        <dbReference type="EC" id="2.7.11.1"/>
    </reaction>
</comment>
<dbReference type="Gene3D" id="1.10.510.10">
    <property type="entry name" value="Transferase(Phosphotransferase) domain 1"/>
    <property type="match status" value="1"/>
</dbReference>
<keyword evidence="6" id="KW-0547">Nucleotide-binding</keyword>
<proteinExistence type="inferred from homology"/>
<feature type="compositionally biased region" description="Acidic residues" evidence="12">
    <location>
        <begin position="378"/>
        <end position="404"/>
    </location>
</feature>
<dbReference type="SUPFAM" id="SSF56112">
    <property type="entry name" value="Protein kinase-like (PK-like)"/>
    <property type="match status" value="1"/>
</dbReference>
<comment type="catalytic activity">
    <reaction evidence="11">
        <text>L-seryl-[protein] + ATP = O-phospho-L-seryl-[protein] + ADP + H(+)</text>
        <dbReference type="Rhea" id="RHEA:17989"/>
        <dbReference type="Rhea" id="RHEA-COMP:9863"/>
        <dbReference type="Rhea" id="RHEA-COMP:11604"/>
        <dbReference type="ChEBI" id="CHEBI:15378"/>
        <dbReference type="ChEBI" id="CHEBI:29999"/>
        <dbReference type="ChEBI" id="CHEBI:30616"/>
        <dbReference type="ChEBI" id="CHEBI:83421"/>
        <dbReference type="ChEBI" id="CHEBI:456216"/>
        <dbReference type="EC" id="2.7.11.1"/>
    </reaction>
</comment>
<dbReference type="PANTHER" id="PTHR45723">
    <property type="entry name" value="SERINE/THREONINE-PROTEIN KINASE RIO1"/>
    <property type="match status" value="1"/>
</dbReference>
<evidence type="ECO:0000256" key="6">
    <source>
        <dbReference type="ARBA" id="ARBA00022741"/>
    </source>
</evidence>
<dbReference type="InterPro" id="IPR011009">
    <property type="entry name" value="Kinase-like_dom_sf"/>
</dbReference>
<evidence type="ECO:0000256" key="8">
    <source>
        <dbReference type="ARBA" id="ARBA00022840"/>
    </source>
</evidence>
<keyword evidence="7" id="KW-0418">Kinase</keyword>
<keyword evidence="8" id="KW-0067">ATP-binding</keyword>
<evidence type="ECO:0000256" key="1">
    <source>
        <dbReference type="ARBA" id="ARBA00009196"/>
    </source>
</evidence>
<name>A0A8J6E8X5_9EUKA</name>
<keyword evidence="5" id="KW-0479">Metal-binding</keyword>
<dbReference type="SMART" id="SM00090">
    <property type="entry name" value="RIO"/>
    <property type="match status" value="1"/>
</dbReference>
<evidence type="ECO:0000313" key="15">
    <source>
        <dbReference type="Proteomes" id="UP000717585"/>
    </source>
</evidence>
<dbReference type="AlphaFoldDB" id="A0A8J6E8X5"/>
<dbReference type="InterPro" id="IPR018935">
    <property type="entry name" value="RIO_kinase_CS"/>
</dbReference>
<feature type="compositionally biased region" description="Basic and acidic residues" evidence="12">
    <location>
        <begin position="409"/>
        <end position="450"/>
    </location>
</feature>
<keyword evidence="4" id="KW-0808">Transferase</keyword>
<dbReference type="GO" id="GO:0004674">
    <property type="term" value="F:protein serine/threonine kinase activity"/>
    <property type="evidence" value="ECO:0007669"/>
    <property type="project" value="UniProtKB-KW"/>
</dbReference>
<organism evidence="14 15">
    <name type="scientific">Carpediemonas membranifera</name>
    <dbReference type="NCBI Taxonomy" id="201153"/>
    <lineage>
        <taxon>Eukaryota</taxon>
        <taxon>Metamonada</taxon>
        <taxon>Carpediemonas-like organisms</taxon>
        <taxon>Carpediemonas</taxon>
    </lineage>
</organism>
<evidence type="ECO:0000256" key="5">
    <source>
        <dbReference type="ARBA" id="ARBA00022723"/>
    </source>
</evidence>
<dbReference type="OrthoDB" id="205248at2759"/>
<evidence type="ECO:0000256" key="3">
    <source>
        <dbReference type="ARBA" id="ARBA00022527"/>
    </source>
</evidence>
<reference evidence="14" key="1">
    <citation type="submission" date="2021-05" db="EMBL/GenBank/DDBJ databases">
        <title>A free-living protist that lacks canonical eukaryotic 1 DNA replication and segregation systems.</title>
        <authorList>
            <person name="Salas-Leiva D.E."/>
            <person name="Tromer E.C."/>
            <person name="Curtis B.A."/>
            <person name="Jerlstrom-Hultqvist J."/>
            <person name="Kolisko M."/>
            <person name="Yi Z."/>
            <person name="Salas-Leiva J.S."/>
            <person name="Gallot-Lavallee L."/>
            <person name="Kops G.J.P.L."/>
            <person name="Archibald J.M."/>
            <person name="Simpson A.G.B."/>
            <person name="Roger A.J."/>
        </authorList>
    </citation>
    <scope>NUCLEOTIDE SEQUENCE</scope>
    <source>
        <strain evidence="14">BICM</strain>
    </source>
</reference>
<dbReference type="InterPro" id="IPR018934">
    <property type="entry name" value="RIO_dom"/>
</dbReference>
<dbReference type="EC" id="2.7.11.1" evidence="2"/>
<dbReference type="GO" id="GO:0005524">
    <property type="term" value="F:ATP binding"/>
    <property type="evidence" value="ECO:0007669"/>
    <property type="project" value="UniProtKB-KW"/>
</dbReference>
<dbReference type="EMBL" id="JAHDYR010000038">
    <property type="protein sequence ID" value="KAG9392530.1"/>
    <property type="molecule type" value="Genomic_DNA"/>
</dbReference>
<comment type="caution">
    <text evidence="14">The sequence shown here is derived from an EMBL/GenBank/DDBJ whole genome shotgun (WGS) entry which is preliminary data.</text>
</comment>
<protein>
    <recommendedName>
        <fullName evidence="2">non-specific serine/threonine protein kinase</fullName>
        <ecNumber evidence="2">2.7.11.1</ecNumber>
    </recommendedName>
</protein>
<comment type="similarity">
    <text evidence="1">Belongs to the protein kinase superfamily. RIO-type Ser/Thr kinase family.</text>
</comment>
<evidence type="ECO:0000256" key="4">
    <source>
        <dbReference type="ARBA" id="ARBA00022679"/>
    </source>
</evidence>
<evidence type="ECO:0000256" key="11">
    <source>
        <dbReference type="ARBA" id="ARBA00048679"/>
    </source>
</evidence>
<evidence type="ECO:0000313" key="14">
    <source>
        <dbReference type="EMBL" id="KAG9392530.1"/>
    </source>
</evidence>
<dbReference type="Pfam" id="PF01163">
    <property type="entry name" value="RIO1"/>
    <property type="match status" value="1"/>
</dbReference>